<name>A0AAD4DQV2_9AGAM</name>
<feature type="compositionally biased region" description="Basic and acidic residues" evidence="1">
    <location>
        <begin position="73"/>
        <end position="82"/>
    </location>
</feature>
<dbReference type="Proteomes" id="UP001195769">
    <property type="component" value="Unassembled WGS sequence"/>
</dbReference>
<reference evidence="2" key="1">
    <citation type="journal article" date="2020" name="New Phytol.">
        <title>Comparative genomics reveals dynamic genome evolution in host specialist ectomycorrhizal fungi.</title>
        <authorList>
            <person name="Lofgren L.A."/>
            <person name="Nguyen N.H."/>
            <person name="Vilgalys R."/>
            <person name="Ruytinx J."/>
            <person name="Liao H.L."/>
            <person name="Branco S."/>
            <person name="Kuo A."/>
            <person name="LaButti K."/>
            <person name="Lipzen A."/>
            <person name="Andreopoulos W."/>
            <person name="Pangilinan J."/>
            <person name="Riley R."/>
            <person name="Hundley H."/>
            <person name="Na H."/>
            <person name="Barry K."/>
            <person name="Grigoriev I.V."/>
            <person name="Stajich J.E."/>
            <person name="Kennedy P.G."/>
        </authorList>
    </citation>
    <scope>NUCLEOTIDE SEQUENCE</scope>
    <source>
        <strain evidence="2">FC203</strain>
    </source>
</reference>
<evidence type="ECO:0000313" key="2">
    <source>
        <dbReference type="EMBL" id="KAG1890533.1"/>
    </source>
</evidence>
<comment type="caution">
    <text evidence="2">The sequence shown here is derived from an EMBL/GenBank/DDBJ whole genome shotgun (WGS) entry which is preliminary data.</text>
</comment>
<sequence>MGWGRPHSVSKLTWYQHLQQAGTEEEGARDHIIDNTIQDLFPPEQQDDQSAASGSSPPPSSRRAAPIQTLAKRARENTDTRHIGRRKRAQTTSMDQSQPSQQSHYSDDTDITMGETSAVVNS</sequence>
<dbReference type="EMBL" id="JABBWK010000141">
    <property type="protein sequence ID" value="KAG1890533.1"/>
    <property type="molecule type" value="Genomic_DNA"/>
</dbReference>
<protein>
    <submittedName>
        <fullName evidence="2">Uncharacterized protein</fullName>
    </submittedName>
</protein>
<organism evidence="2 3">
    <name type="scientific">Suillus fuscotomentosus</name>
    <dbReference type="NCBI Taxonomy" id="1912939"/>
    <lineage>
        <taxon>Eukaryota</taxon>
        <taxon>Fungi</taxon>
        <taxon>Dikarya</taxon>
        <taxon>Basidiomycota</taxon>
        <taxon>Agaricomycotina</taxon>
        <taxon>Agaricomycetes</taxon>
        <taxon>Agaricomycetidae</taxon>
        <taxon>Boletales</taxon>
        <taxon>Suillineae</taxon>
        <taxon>Suillaceae</taxon>
        <taxon>Suillus</taxon>
    </lineage>
</organism>
<feature type="compositionally biased region" description="Low complexity" evidence="1">
    <location>
        <begin position="50"/>
        <end position="66"/>
    </location>
</feature>
<evidence type="ECO:0000313" key="3">
    <source>
        <dbReference type="Proteomes" id="UP001195769"/>
    </source>
</evidence>
<dbReference type="RefSeq" id="XP_041217799.1">
    <property type="nucleotide sequence ID" value="XM_041377852.1"/>
</dbReference>
<feature type="region of interest" description="Disordered" evidence="1">
    <location>
        <begin position="20"/>
        <end position="122"/>
    </location>
</feature>
<feature type="compositionally biased region" description="Polar residues" evidence="1">
    <location>
        <begin position="90"/>
        <end position="104"/>
    </location>
</feature>
<dbReference type="GeneID" id="64672150"/>
<accession>A0AAD4DQV2</accession>
<evidence type="ECO:0000256" key="1">
    <source>
        <dbReference type="SAM" id="MobiDB-lite"/>
    </source>
</evidence>
<gene>
    <name evidence="2" type="ORF">F5891DRAFT_987024</name>
</gene>
<proteinExistence type="predicted"/>
<dbReference type="AlphaFoldDB" id="A0AAD4DQV2"/>
<keyword evidence="3" id="KW-1185">Reference proteome</keyword>